<evidence type="ECO:0000259" key="8">
    <source>
        <dbReference type="Pfam" id="PF00149"/>
    </source>
</evidence>
<keyword evidence="7" id="KW-0233">DNA recombination</keyword>
<dbReference type="CDD" id="cd00840">
    <property type="entry name" value="MPP_Mre11_N"/>
    <property type="match status" value="1"/>
</dbReference>
<gene>
    <name evidence="7" type="primary">sbcD</name>
    <name evidence="10" type="ORF">DB32_005411</name>
</gene>
<dbReference type="NCBIfam" id="TIGR00619">
    <property type="entry name" value="sbcd"/>
    <property type="match status" value="1"/>
</dbReference>
<dbReference type="SUPFAM" id="SSF56300">
    <property type="entry name" value="Metallo-dependent phosphatases"/>
    <property type="match status" value="1"/>
</dbReference>
<dbReference type="PANTHER" id="PTHR30337">
    <property type="entry name" value="COMPONENT OF ATP-DEPENDENT DSDNA EXONUCLEASE"/>
    <property type="match status" value="1"/>
</dbReference>
<dbReference type="GO" id="GO:0004519">
    <property type="term" value="F:endonuclease activity"/>
    <property type="evidence" value="ECO:0007669"/>
    <property type="project" value="UniProtKB-KW"/>
</dbReference>
<dbReference type="GO" id="GO:0006260">
    <property type="term" value="P:DNA replication"/>
    <property type="evidence" value="ECO:0007669"/>
    <property type="project" value="UniProtKB-KW"/>
</dbReference>
<organism evidence="10 11">
    <name type="scientific">Sandaracinus amylolyticus</name>
    <dbReference type="NCBI Taxonomy" id="927083"/>
    <lineage>
        <taxon>Bacteria</taxon>
        <taxon>Pseudomonadati</taxon>
        <taxon>Myxococcota</taxon>
        <taxon>Polyangia</taxon>
        <taxon>Polyangiales</taxon>
        <taxon>Sandaracinaceae</taxon>
        <taxon>Sandaracinus</taxon>
    </lineage>
</organism>
<evidence type="ECO:0000256" key="1">
    <source>
        <dbReference type="ARBA" id="ARBA00010555"/>
    </source>
</evidence>
<evidence type="ECO:0000259" key="9">
    <source>
        <dbReference type="Pfam" id="PF12320"/>
    </source>
</evidence>
<dbReference type="STRING" id="927083.DB32_005411"/>
<keyword evidence="7" id="KW-0235">DNA replication</keyword>
<keyword evidence="5 7" id="KW-0378">Hydrolase</keyword>
<dbReference type="PANTHER" id="PTHR30337:SF0">
    <property type="entry name" value="NUCLEASE SBCCD SUBUNIT D"/>
    <property type="match status" value="1"/>
</dbReference>
<evidence type="ECO:0000256" key="7">
    <source>
        <dbReference type="RuleBase" id="RU363069"/>
    </source>
</evidence>
<evidence type="ECO:0000256" key="5">
    <source>
        <dbReference type="ARBA" id="ARBA00022801"/>
    </source>
</evidence>
<dbReference type="EMBL" id="CP011125">
    <property type="protein sequence ID" value="AKF08262.1"/>
    <property type="molecule type" value="Genomic_DNA"/>
</dbReference>
<feature type="domain" description="Calcineurin-like phosphoesterase" evidence="8">
    <location>
        <begin position="6"/>
        <end position="243"/>
    </location>
</feature>
<keyword evidence="11" id="KW-1185">Reference proteome</keyword>
<feature type="domain" description="Nuclease SbcCD subunit D C-terminal" evidence="9">
    <location>
        <begin position="314"/>
        <end position="422"/>
    </location>
</feature>
<evidence type="ECO:0000256" key="3">
    <source>
        <dbReference type="ARBA" id="ARBA00013365"/>
    </source>
</evidence>
<evidence type="ECO:0000256" key="2">
    <source>
        <dbReference type="ARBA" id="ARBA00011322"/>
    </source>
</evidence>
<dbReference type="RefSeq" id="WP_053235426.1">
    <property type="nucleotide sequence ID" value="NZ_CP011125.1"/>
</dbReference>
<proteinExistence type="inferred from homology"/>
<dbReference type="InterPro" id="IPR041796">
    <property type="entry name" value="Mre11_N"/>
</dbReference>
<dbReference type="Gene3D" id="3.60.21.10">
    <property type="match status" value="1"/>
</dbReference>
<keyword evidence="4 7" id="KW-0540">Nuclease</keyword>
<dbReference type="InterPro" id="IPR004593">
    <property type="entry name" value="SbcD"/>
</dbReference>
<keyword evidence="7" id="KW-0255">Endonuclease</keyword>
<protein>
    <recommendedName>
        <fullName evidence="3 7">Nuclease SbcCD subunit D</fullName>
    </recommendedName>
</protein>
<dbReference type="InterPro" id="IPR004843">
    <property type="entry name" value="Calcineurin-like_PHP"/>
</dbReference>
<evidence type="ECO:0000256" key="4">
    <source>
        <dbReference type="ARBA" id="ARBA00022722"/>
    </source>
</evidence>
<evidence type="ECO:0000256" key="6">
    <source>
        <dbReference type="ARBA" id="ARBA00022839"/>
    </source>
</evidence>
<dbReference type="OrthoDB" id="9773856at2"/>
<dbReference type="InterPro" id="IPR029052">
    <property type="entry name" value="Metallo-depent_PP-like"/>
</dbReference>
<dbReference type="KEGG" id="samy:DB32_005411"/>
<accession>A0A0F6W5U8</accession>
<dbReference type="Pfam" id="PF00149">
    <property type="entry name" value="Metallophos"/>
    <property type="match status" value="1"/>
</dbReference>
<sequence length="449" mass="48435">MPRRFTLCHTADWHLGHALHGRSREAEHAAFFTWLIELLERQRVDALVIAGDVFDSASPSGAAQAQLFELLAALRARCPAIDVVIVAGNHDSPSRLAAPDPVLRSLRVRIVGAVPWVGRGRDQRIDPEPLVVPLHADGEVAAWALAVPYLRACDLPALDPDAGEEDPAARIARGARRVYDEVAAHARTVRRDDQALIVTGHCHVAGAAVSDGSERPVIGGVAGALPRSVFPEDATYVALGHLHLAQEVRAQEVRAQEVRAQEVAGPDVRYSGSPIPLALGEESYPHEVRLVTFEGARIVAQAGHRVPRSVAILRVPKSGPAPIDEALAALRALEDDEVVRAARGAPENRWPWVEARVRLERAEPALRARVDEALAGLPVRLVKLTVEQARTGSSPGTEEGASLRELAELDVREVFLRRWALEQEGEPPADVLAAFDEVRAAVVGTESGP</sequence>
<dbReference type="AlphaFoldDB" id="A0A0F6W5U8"/>
<comment type="subunit">
    <text evidence="2 7">Heterodimer of SbcC and SbcD.</text>
</comment>
<dbReference type="Proteomes" id="UP000034883">
    <property type="component" value="Chromosome"/>
</dbReference>
<dbReference type="InterPro" id="IPR050535">
    <property type="entry name" value="DNA_Repair-Maintenance_Comp"/>
</dbReference>
<dbReference type="Pfam" id="PF12320">
    <property type="entry name" value="SbcD_C"/>
    <property type="match status" value="1"/>
</dbReference>
<dbReference type="InterPro" id="IPR026843">
    <property type="entry name" value="SbcD_C"/>
</dbReference>
<evidence type="ECO:0000313" key="10">
    <source>
        <dbReference type="EMBL" id="AKF08262.1"/>
    </source>
</evidence>
<keyword evidence="6 7" id="KW-0269">Exonuclease</keyword>
<dbReference type="GO" id="GO:0006310">
    <property type="term" value="P:DNA recombination"/>
    <property type="evidence" value="ECO:0007669"/>
    <property type="project" value="UniProtKB-KW"/>
</dbReference>
<evidence type="ECO:0000313" key="11">
    <source>
        <dbReference type="Proteomes" id="UP000034883"/>
    </source>
</evidence>
<dbReference type="GO" id="GO:0008408">
    <property type="term" value="F:3'-5' exonuclease activity"/>
    <property type="evidence" value="ECO:0007669"/>
    <property type="project" value="InterPro"/>
</dbReference>
<comment type="similarity">
    <text evidence="1 7">Belongs to the SbcD family.</text>
</comment>
<comment type="function">
    <text evidence="7">SbcCD cleaves DNA hairpin structures. These structures can inhibit DNA replication and are intermediates in certain DNA recombination reactions. The complex acts as a 3'-&gt;5' double strand exonuclease that can open hairpins. It also has a 5' single-strand endonuclease activity.</text>
</comment>
<name>A0A0F6W5U8_9BACT</name>
<reference evidence="10 11" key="1">
    <citation type="submission" date="2015-03" db="EMBL/GenBank/DDBJ databases">
        <title>Genome assembly of Sandaracinus amylolyticus DSM 53668.</title>
        <authorList>
            <person name="Sharma G."/>
            <person name="Subramanian S."/>
        </authorList>
    </citation>
    <scope>NUCLEOTIDE SEQUENCE [LARGE SCALE GENOMIC DNA]</scope>
    <source>
        <strain evidence="10 11">DSM 53668</strain>
    </source>
</reference>